<dbReference type="SUPFAM" id="SSF75138">
    <property type="entry name" value="HprK N-terminal domain-like"/>
    <property type="match status" value="1"/>
</dbReference>
<feature type="domain" description="DRTGG" evidence="1">
    <location>
        <begin position="5"/>
        <end position="106"/>
    </location>
</feature>
<dbReference type="EMBL" id="CP069362">
    <property type="protein sequence ID" value="WGS65250.1"/>
    <property type="molecule type" value="Genomic_DNA"/>
</dbReference>
<dbReference type="Gene3D" id="3.40.1390.20">
    <property type="entry name" value="HprK N-terminal domain-like"/>
    <property type="match status" value="1"/>
</dbReference>
<sequence>MKLPNLVKGLNARILHKSKDLENIEIIYAGASDLMSDFLAFSKPNMLLITGLATPQTLTTASVIEASAILFVRGKTIPKNFLEIIEECEIPILTTDFSMYYTCAKLYEYGIKDAMETDKENRNDI</sequence>
<accession>A0ABY8PRK8</accession>
<dbReference type="InterPro" id="IPR028979">
    <property type="entry name" value="Ser_kin/Pase_Hpr-like_N_sf"/>
</dbReference>
<dbReference type="Proteomes" id="UP001232493">
    <property type="component" value="Chromosome"/>
</dbReference>
<dbReference type="InterPro" id="IPR010766">
    <property type="entry name" value="DRTGG"/>
</dbReference>
<dbReference type="RefSeq" id="WP_280999574.1">
    <property type="nucleotide sequence ID" value="NZ_CP069362.1"/>
</dbReference>
<proteinExistence type="predicted"/>
<organism evidence="2 3">
    <name type="scientific">Marinitoga aeolica</name>
    <dbReference type="NCBI Taxonomy" id="2809031"/>
    <lineage>
        <taxon>Bacteria</taxon>
        <taxon>Thermotogati</taxon>
        <taxon>Thermotogota</taxon>
        <taxon>Thermotogae</taxon>
        <taxon>Petrotogales</taxon>
        <taxon>Petrotogaceae</taxon>
        <taxon>Marinitoga</taxon>
    </lineage>
</organism>
<evidence type="ECO:0000313" key="3">
    <source>
        <dbReference type="Proteomes" id="UP001232493"/>
    </source>
</evidence>
<name>A0ABY8PRK8_9BACT</name>
<reference evidence="2 3" key="1">
    <citation type="submission" date="2021-02" db="EMBL/GenBank/DDBJ databases">
        <title>Characterization of Marinitoga sp. nov. str. BP5-C20A.</title>
        <authorList>
            <person name="Erauso G."/>
            <person name="Postec A."/>
        </authorList>
    </citation>
    <scope>NUCLEOTIDE SEQUENCE [LARGE SCALE GENOMIC DNA]</scope>
    <source>
        <strain evidence="2 3">BP5-C20A</strain>
    </source>
</reference>
<evidence type="ECO:0000313" key="2">
    <source>
        <dbReference type="EMBL" id="WGS65250.1"/>
    </source>
</evidence>
<gene>
    <name evidence="2" type="ORF">JRV97_01435</name>
</gene>
<dbReference type="Pfam" id="PF07085">
    <property type="entry name" value="DRTGG"/>
    <property type="match status" value="1"/>
</dbReference>
<protein>
    <recommendedName>
        <fullName evidence="1">DRTGG domain-containing protein</fullName>
    </recommendedName>
</protein>
<keyword evidence="3" id="KW-1185">Reference proteome</keyword>
<evidence type="ECO:0000259" key="1">
    <source>
        <dbReference type="Pfam" id="PF07085"/>
    </source>
</evidence>